<keyword evidence="3 11" id="KW-0479">Metal-binding</keyword>
<dbReference type="Pfam" id="PF01139">
    <property type="entry name" value="RtcB"/>
    <property type="match status" value="2"/>
</dbReference>
<dbReference type="InterPro" id="IPR036025">
    <property type="entry name" value="RtcB-like_sf"/>
</dbReference>
<dbReference type="EMBL" id="AP021858">
    <property type="protein sequence ID" value="BBO24019.1"/>
    <property type="molecule type" value="Genomic_DNA"/>
</dbReference>
<keyword evidence="7 11" id="KW-0464">Manganese</keyword>
<keyword evidence="6 10" id="KW-0342">GTP-binding</keyword>
<dbReference type="GO" id="GO:0006396">
    <property type="term" value="P:RNA processing"/>
    <property type="evidence" value="ECO:0007669"/>
    <property type="project" value="InterPro"/>
</dbReference>
<dbReference type="GO" id="GO:0005525">
    <property type="term" value="F:GTP binding"/>
    <property type="evidence" value="ECO:0007669"/>
    <property type="project" value="UniProtKB-KW"/>
</dbReference>
<proteinExistence type="predicted"/>
<gene>
    <name evidence="12" type="ORF">NPRO_16140</name>
</gene>
<evidence type="ECO:0000256" key="9">
    <source>
        <dbReference type="PIRSR" id="PIRSR601233-1"/>
    </source>
</evidence>
<evidence type="ECO:0000256" key="8">
    <source>
        <dbReference type="ARBA" id="ARBA00047746"/>
    </source>
</evidence>
<dbReference type="GO" id="GO:0003909">
    <property type="term" value="F:DNA ligase activity"/>
    <property type="evidence" value="ECO:0007669"/>
    <property type="project" value="TreeGrafter"/>
</dbReference>
<accession>A0A809R996</accession>
<feature type="active site" description="GMP-histidine intermediate" evidence="9">
    <location>
        <position position="298"/>
    </location>
</feature>
<feature type="binding site" evidence="10">
    <location>
        <begin position="298"/>
        <end position="301"/>
    </location>
    <ligand>
        <name>GMP</name>
        <dbReference type="ChEBI" id="CHEBI:58115"/>
    </ligand>
</feature>
<dbReference type="KEGG" id="npy:NPRO_16140"/>
<protein>
    <recommendedName>
        <fullName evidence="1">3'-phosphate/5'-hydroxy nucleic acid ligase</fullName>
        <ecNumber evidence="1">6.5.1.8</ecNumber>
    </recommendedName>
</protein>
<dbReference type="GO" id="GO:0042245">
    <property type="term" value="P:RNA repair"/>
    <property type="evidence" value="ECO:0007669"/>
    <property type="project" value="UniProtKB-KW"/>
</dbReference>
<organism evidence="12 13">
    <name type="scientific">Candidatus Nitrosymbiomonas proteolyticus</name>
    <dbReference type="NCBI Taxonomy" id="2608984"/>
    <lineage>
        <taxon>Bacteria</taxon>
        <taxon>Bacillati</taxon>
        <taxon>Armatimonadota</taxon>
        <taxon>Armatimonadota incertae sedis</taxon>
        <taxon>Candidatus Nitrosymbiomonas</taxon>
    </lineage>
</organism>
<dbReference type="InterPro" id="IPR052915">
    <property type="entry name" value="RtcB-like"/>
</dbReference>
<feature type="binding site" evidence="10">
    <location>
        <begin position="271"/>
        <end position="274"/>
    </location>
    <ligand>
        <name>GMP</name>
        <dbReference type="ChEBI" id="CHEBI:58115"/>
    </ligand>
</feature>
<name>A0A809R996_9BACT</name>
<dbReference type="AlphaFoldDB" id="A0A809R996"/>
<evidence type="ECO:0000256" key="1">
    <source>
        <dbReference type="ARBA" id="ARBA00012726"/>
    </source>
</evidence>
<dbReference type="EC" id="6.5.1.8" evidence="1"/>
<evidence type="ECO:0000256" key="4">
    <source>
        <dbReference type="ARBA" id="ARBA00022741"/>
    </source>
</evidence>
<feature type="binding site" evidence="11">
    <location>
        <position position="160"/>
    </location>
    <ligand>
        <name>Mn(2+)</name>
        <dbReference type="ChEBI" id="CHEBI:29035"/>
        <label>2</label>
    </ligand>
</feature>
<dbReference type="Proteomes" id="UP000662873">
    <property type="component" value="Chromosome"/>
</dbReference>
<evidence type="ECO:0000256" key="10">
    <source>
        <dbReference type="PIRSR" id="PIRSR601233-2"/>
    </source>
</evidence>
<evidence type="ECO:0000256" key="11">
    <source>
        <dbReference type="PIRSR" id="PIRSR601233-3"/>
    </source>
</evidence>
<dbReference type="InterPro" id="IPR001233">
    <property type="entry name" value="RtcB"/>
</dbReference>
<keyword evidence="2 12" id="KW-0436">Ligase</keyword>
<feature type="binding site" evidence="11">
    <location>
        <position position="239"/>
    </location>
    <ligand>
        <name>Mn(2+)</name>
        <dbReference type="ChEBI" id="CHEBI:29035"/>
        <label>2</label>
    </ligand>
</feature>
<evidence type="ECO:0000256" key="5">
    <source>
        <dbReference type="ARBA" id="ARBA00022800"/>
    </source>
</evidence>
<dbReference type="PANTHER" id="PTHR43749">
    <property type="entry name" value="RNA-SPLICING LIGASE RTCB"/>
    <property type="match status" value="1"/>
</dbReference>
<dbReference type="GO" id="GO:0030145">
    <property type="term" value="F:manganese ion binding"/>
    <property type="evidence" value="ECO:0007669"/>
    <property type="project" value="TreeGrafter"/>
</dbReference>
<feature type="binding site" evidence="11">
    <location>
        <position position="143"/>
    </location>
    <ligand>
        <name>Mn(2+)</name>
        <dbReference type="ChEBI" id="CHEBI:29035"/>
        <label>1</label>
    </ligand>
</feature>
<comment type="cofactor">
    <cofactor evidence="11">
        <name>Mn(2+)</name>
        <dbReference type="ChEBI" id="CHEBI:29035"/>
    </cofactor>
    <text evidence="11">Binds 2 manganese ions per subunit.</text>
</comment>
<feature type="binding site" evidence="10">
    <location>
        <begin position="239"/>
        <end position="240"/>
    </location>
    <ligand>
        <name>GMP</name>
        <dbReference type="ChEBI" id="CHEBI:58115"/>
    </ligand>
</feature>
<dbReference type="GO" id="GO:0170057">
    <property type="term" value="F:RNA ligase (GTP) activity"/>
    <property type="evidence" value="ECO:0007669"/>
    <property type="project" value="UniProtKB-EC"/>
</dbReference>
<evidence type="ECO:0000256" key="2">
    <source>
        <dbReference type="ARBA" id="ARBA00022598"/>
    </source>
</evidence>
<dbReference type="Gene3D" id="3.90.1860.10">
    <property type="entry name" value="tRNA-splicing ligase RtcB"/>
    <property type="match status" value="1"/>
</dbReference>
<dbReference type="PANTHER" id="PTHR43749:SF2">
    <property type="entry name" value="RNA-SPLICING LIGASE RTCB"/>
    <property type="match status" value="1"/>
</dbReference>
<evidence type="ECO:0000313" key="13">
    <source>
        <dbReference type="Proteomes" id="UP000662873"/>
    </source>
</evidence>
<comment type="catalytic activity">
    <reaction evidence="8">
        <text>a 3'-end 3'-phospho-ribonucleotide-RNA + a 5'-end dephospho-ribonucleoside-RNA + GTP = a ribonucleotidyl-ribonucleotide-RNA + GMP + diphosphate</text>
        <dbReference type="Rhea" id="RHEA:68076"/>
        <dbReference type="Rhea" id="RHEA-COMP:10463"/>
        <dbReference type="Rhea" id="RHEA-COMP:13936"/>
        <dbReference type="Rhea" id="RHEA-COMP:17355"/>
        <dbReference type="ChEBI" id="CHEBI:33019"/>
        <dbReference type="ChEBI" id="CHEBI:37565"/>
        <dbReference type="ChEBI" id="CHEBI:58115"/>
        <dbReference type="ChEBI" id="CHEBI:83062"/>
        <dbReference type="ChEBI" id="CHEBI:138284"/>
        <dbReference type="ChEBI" id="CHEBI:173118"/>
        <dbReference type="EC" id="6.5.1.8"/>
    </reaction>
</comment>
<keyword evidence="4 10" id="KW-0547">Nucleotide-binding</keyword>
<sequence>MQLVEGIPVWGEPIQEDALKQMRTCALDARFVALMADHHVGYSVPIGGVVAYAHHVSPSGVGFDIACGNKAVVTDMNGTELRSSIKSIMDDVWSRLSFGVGRVNKLEKVDHELFDDPAWKVRAVGPLKQLARDQLGTIGGGNHFVDLFTDEQDRVWIGVHFGSRGLGHRIATHFIEAGGGKDAMFVAPVLLHIESELGKEYLEAMRLAGRYAYAGRDWVCGQVLSILGANPLDEVHNHHNFAWRETHFGEELWVVRKGATPAFPGQSGFVGATMGDTSVILEGVDSEESKLALYSTVHGAGRVLSRTQAKGKVQRRSGKVLAAGKVTREVMDERIRSAGVELRGADVDESPHCYKKLDEVLEHHKATIRVLHRLTPVGVAMAGPETRDPYKD</sequence>
<reference evidence="12" key="1">
    <citation type="journal article" name="DNA Res.">
        <title>The physiological potential of anammox bacteria as revealed by their core genome structure.</title>
        <authorList>
            <person name="Okubo T."/>
            <person name="Toyoda A."/>
            <person name="Fukuhara K."/>
            <person name="Uchiyama I."/>
            <person name="Harigaya Y."/>
            <person name="Kuroiwa M."/>
            <person name="Suzuki T."/>
            <person name="Murakami Y."/>
            <person name="Suwa Y."/>
            <person name="Takami H."/>
        </authorList>
    </citation>
    <scope>NUCLEOTIDE SEQUENCE</scope>
    <source>
        <strain evidence="12">317325-2</strain>
    </source>
</reference>
<evidence type="ECO:0000313" key="12">
    <source>
        <dbReference type="EMBL" id="BBO24019.1"/>
    </source>
</evidence>
<dbReference type="GO" id="GO:0006281">
    <property type="term" value="P:DNA repair"/>
    <property type="evidence" value="ECO:0007669"/>
    <property type="project" value="TreeGrafter"/>
</dbReference>
<keyword evidence="5" id="KW-0692">RNA repair</keyword>
<feature type="binding site" evidence="10">
    <location>
        <position position="278"/>
    </location>
    <ligand>
        <name>GMP</name>
        <dbReference type="ChEBI" id="CHEBI:58115"/>
    </ligand>
</feature>
<evidence type="ECO:0000256" key="6">
    <source>
        <dbReference type="ARBA" id="ARBA00023134"/>
    </source>
</evidence>
<dbReference type="SUPFAM" id="SSF103365">
    <property type="entry name" value="Hypothetical protein PH1602"/>
    <property type="match status" value="1"/>
</dbReference>
<feature type="binding site" evidence="11">
    <location>
        <position position="64"/>
    </location>
    <ligand>
        <name>Mn(2+)</name>
        <dbReference type="ChEBI" id="CHEBI:29035"/>
        <label>1</label>
    </ligand>
</feature>
<evidence type="ECO:0000256" key="3">
    <source>
        <dbReference type="ARBA" id="ARBA00022723"/>
    </source>
</evidence>
<evidence type="ECO:0000256" key="7">
    <source>
        <dbReference type="ARBA" id="ARBA00023211"/>
    </source>
</evidence>